<feature type="region of interest" description="Disordered" evidence="1">
    <location>
        <begin position="1"/>
        <end position="28"/>
    </location>
</feature>
<evidence type="ECO:0000313" key="3">
    <source>
        <dbReference type="Proteomes" id="UP001151760"/>
    </source>
</evidence>
<accession>A0ABQ4X3N1</accession>
<evidence type="ECO:0000313" key="2">
    <source>
        <dbReference type="EMBL" id="GJS59461.1"/>
    </source>
</evidence>
<gene>
    <name evidence="2" type="ORF">Tco_0654245</name>
</gene>
<dbReference type="InterPro" id="IPR036188">
    <property type="entry name" value="FAD/NAD-bd_sf"/>
</dbReference>
<dbReference type="Gene3D" id="3.50.50.60">
    <property type="entry name" value="FAD/NAD(P)-binding domain"/>
    <property type="match status" value="1"/>
</dbReference>
<dbReference type="EMBL" id="BQNB010009151">
    <property type="protein sequence ID" value="GJS59461.1"/>
    <property type="molecule type" value="Genomic_DNA"/>
</dbReference>
<sequence>MSKYSMLKERELQLKDQTHKESDGIETELERRKTDGHKLHFLGLLLGGIGPKTDLEKVTVPVVHDNQLVRKSLQGNFINAIYVPSKNSVKHNHRLNGIASSEVGVKRKHASIGLKLQYAHQYLSERDSITCARIIFKLGEMKGSQSAGRDGT</sequence>
<comment type="caution">
    <text evidence="2">The sequence shown here is derived from an EMBL/GenBank/DDBJ whole genome shotgun (WGS) entry which is preliminary data.</text>
</comment>
<organism evidence="2 3">
    <name type="scientific">Tanacetum coccineum</name>
    <dbReference type="NCBI Taxonomy" id="301880"/>
    <lineage>
        <taxon>Eukaryota</taxon>
        <taxon>Viridiplantae</taxon>
        <taxon>Streptophyta</taxon>
        <taxon>Embryophyta</taxon>
        <taxon>Tracheophyta</taxon>
        <taxon>Spermatophyta</taxon>
        <taxon>Magnoliopsida</taxon>
        <taxon>eudicotyledons</taxon>
        <taxon>Gunneridae</taxon>
        <taxon>Pentapetalae</taxon>
        <taxon>asterids</taxon>
        <taxon>campanulids</taxon>
        <taxon>Asterales</taxon>
        <taxon>Asteraceae</taxon>
        <taxon>Asteroideae</taxon>
        <taxon>Anthemideae</taxon>
        <taxon>Anthemidinae</taxon>
        <taxon>Tanacetum</taxon>
    </lineage>
</organism>
<reference evidence="2" key="2">
    <citation type="submission" date="2022-01" db="EMBL/GenBank/DDBJ databases">
        <authorList>
            <person name="Yamashiro T."/>
            <person name="Shiraishi A."/>
            <person name="Satake H."/>
            <person name="Nakayama K."/>
        </authorList>
    </citation>
    <scope>NUCLEOTIDE SEQUENCE</scope>
</reference>
<dbReference type="Proteomes" id="UP001151760">
    <property type="component" value="Unassembled WGS sequence"/>
</dbReference>
<evidence type="ECO:0000256" key="1">
    <source>
        <dbReference type="SAM" id="MobiDB-lite"/>
    </source>
</evidence>
<keyword evidence="3" id="KW-1185">Reference proteome</keyword>
<reference evidence="2" key="1">
    <citation type="journal article" date="2022" name="Int. J. Mol. Sci.">
        <title>Draft Genome of Tanacetum Coccineum: Genomic Comparison of Closely Related Tanacetum-Family Plants.</title>
        <authorList>
            <person name="Yamashiro T."/>
            <person name="Shiraishi A."/>
            <person name="Nakayama K."/>
            <person name="Satake H."/>
        </authorList>
    </citation>
    <scope>NUCLEOTIDE SEQUENCE</scope>
</reference>
<proteinExistence type="predicted"/>
<protein>
    <submittedName>
        <fullName evidence="2">Protein HOTHEAD</fullName>
    </submittedName>
</protein>
<name>A0ABQ4X3N1_9ASTR</name>